<protein>
    <submittedName>
        <fullName evidence="11">Spermidine/putrescine transport system permease protein PotB</fullName>
    </submittedName>
</protein>
<evidence type="ECO:0000256" key="1">
    <source>
        <dbReference type="ARBA" id="ARBA00004651"/>
    </source>
</evidence>
<dbReference type="InterPro" id="IPR035906">
    <property type="entry name" value="MetI-like_sf"/>
</dbReference>
<evidence type="ECO:0000256" key="6">
    <source>
        <dbReference type="ARBA" id="ARBA00022989"/>
    </source>
</evidence>
<dbReference type="RefSeq" id="WP_023595383.1">
    <property type="nucleotide sequence ID" value="NZ_CP007506.3"/>
</dbReference>
<feature type="region of interest" description="Disordered" evidence="9">
    <location>
        <begin position="1"/>
        <end position="25"/>
    </location>
</feature>
<dbReference type="PANTHER" id="PTHR42929:SF5">
    <property type="entry name" value="ABC TRANSPORTER PERMEASE PROTEIN"/>
    <property type="match status" value="1"/>
</dbReference>
<feature type="transmembrane region" description="Helical" evidence="8">
    <location>
        <begin position="172"/>
        <end position="195"/>
    </location>
</feature>
<keyword evidence="6 8" id="KW-1133">Transmembrane helix</keyword>
<evidence type="ECO:0000256" key="2">
    <source>
        <dbReference type="ARBA" id="ARBA00007069"/>
    </source>
</evidence>
<dbReference type="Gene3D" id="1.10.3720.10">
    <property type="entry name" value="MetI-like"/>
    <property type="match status" value="1"/>
</dbReference>
<dbReference type="EMBL" id="UGSG01000001">
    <property type="protein sequence ID" value="SUA75729.1"/>
    <property type="molecule type" value="Genomic_DNA"/>
</dbReference>
<evidence type="ECO:0000256" key="5">
    <source>
        <dbReference type="ARBA" id="ARBA00022692"/>
    </source>
</evidence>
<sequence length="312" mass="33526">MNAATSTPPGTPAVRQGKASPTVSPEAAGQRRAAWSLVMPATLYFLVLLAVPLVLTFVLSLHGFDPNSGGILPTVSLQHYVDILTDSYFYEIFLRTLLLSVGVTLLCVLIGVPEAYFLFRMRDPWRSLCLVLVLGPLLISVVVRTLGWSILLGREGLVNLVLTKLGLIAHPLQMLFTMGAVTVALVHVLVPLMVLSVWTSLTRLDPAVSHAARSLGAGRATVMWRVVLPQITPGILSGSLIVFALTASAFATPALIGGRRLKVVATTAYDEFLGTLNWPLGAAIAIVLLIVNVAIISGYNRALEKRFTRRLG</sequence>
<comment type="similarity">
    <text evidence="2">Belongs to the binding-protein-dependent transport system permease family. CysTW subfamily.</text>
</comment>
<dbReference type="KEGG" id="ppnm:LV28_05085"/>
<gene>
    <name evidence="11" type="primary">potB_2</name>
    <name evidence="11" type="ORF">NCTC13160_01006</name>
</gene>
<evidence type="ECO:0000256" key="3">
    <source>
        <dbReference type="ARBA" id="ARBA00022448"/>
    </source>
</evidence>
<dbReference type="KEGG" id="ppno:DA70_01260"/>
<proteinExistence type="inferred from homology"/>
<evidence type="ECO:0000259" key="10">
    <source>
        <dbReference type="PROSITE" id="PS50928"/>
    </source>
</evidence>
<dbReference type="GO" id="GO:0005886">
    <property type="term" value="C:plasma membrane"/>
    <property type="evidence" value="ECO:0007669"/>
    <property type="project" value="UniProtKB-SubCell"/>
</dbReference>
<accession>A0A378YH44</accession>
<dbReference type="CDD" id="cd06261">
    <property type="entry name" value="TM_PBP2"/>
    <property type="match status" value="1"/>
</dbReference>
<feature type="transmembrane region" description="Helical" evidence="8">
    <location>
        <begin position="235"/>
        <end position="256"/>
    </location>
</feature>
<evidence type="ECO:0000256" key="8">
    <source>
        <dbReference type="RuleBase" id="RU363032"/>
    </source>
</evidence>
<dbReference type="SUPFAM" id="SSF161098">
    <property type="entry name" value="MetI-like"/>
    <property type="match status" value="1"/>
</dbReference>
<evidence type="ECO:0000313" key="12">
    <source>
        <dbReference type="Proteomes" id="UP000254573"/>
    </source>
</evidence>
<evidence type="ECO:0000256" key="4">
    <source>
        <dbReference type="ARBA" id="ARBA00022475"/>
    </source>
</evidence>
<evidence type="ECO:0000256" key="9">
    <source>
        <dbReference type="SAM" id="MobiDB-lite"/>
    </source>
</evidence>
<feature type="transmembrane region" description="Helical" evidence="8">
    <location>
        <begin position="276"/>
        <end position="299"/>
    </location>
</feature>
<dbReference type="Proteomes" id="UP000254573">
    <property type="component" value="Unassembled WGS sequence"/>
</dbReference>
<keyword evidence="3 8" id="KW-0813">Transport</keyword>
<dbReference type="STRING" id="93220.A6P55_02030"/>
<dbReference type="PROSITE" id="PS50928">
    <property type="entry name" value="ABC_TM1"/>
    <property type="match status" value="1"/>
</dbReference>
<dbReference type="PANTHER" id="PTHR42929">
    <property type="entry name" value="INNER MEMBRANE ABC TRANSPORTER PERMEASE PROTEIN YDCU-RELATED-RELATED"/>
    <property type="match status" value="1"/>
</dbReference>
<dbReference type="GO" id="GO:0055085">
    <property type="term" value="P:transmembrane transport"/>
    <property type="evidence" value="ECO:0007669"/>
    <property type="project" value="InterPro"/>
</dbReference>
<organism evidence="11 12">
    <name type="scientific">Pandoraea pnomenusa</name>
    <dbReference type="NCBI Taxonomy" id="93220"/>
    <lineage>
        <taxon>Bacteria</taxon>
        <taxon>Pseudomonadati</taxon>
        <taxon>Pseudomonadota</taxon>
        <taxon>Betaproteobacteria</taxon>
        <taxon>Burkholderiales</taxon>
        <taxon>Burkholderiaceae</taxon>
        <taxon>Pandoraea</taxon>
    </lineage>
</organism>
<feature type="transmembrane region" description="Helical" evidence="8">
    <location>
        <begin position="128"/>
        <end position="152"/>
    </location>
</feature>
<feature type="transmembrane region" description="Helical" evidence="8">
    <location>
        <begin position="41"/>
        <end position="64"/>
    </location>
</feature>
<dbReference type="AlphaFoldDB" id="A0A378YH44"/>
<keyword evidence="5 8" id="KW-0812">Transmembrane</keyword>
<feature type="transmembrane region" description="Helical" evidence="8">
    <location>
        <begin position="92"/>
        <end position="116"/>
    </location>
</feature>
<evidence type="ECO:0000256" key="7">
    <source>
        <dbReference type="ARBA" id="ARBA00023136"/>
    </source>
</evidence>
<keyword evidence="4" id="KW-1003">Cell membrane</keyword>
<comment type="subcellular location">
    <subcellularLocation>
        <location evidence="1 8">Cell membrane</location>
        <topology evidence="1 8">Multi-pass membrane protein</topology>
    </subcellularLocation>
</comment>
<dbReference type="InterPro" id="IPR000515">
    <property type="entry name" value="MetI-like"/>
</dbReference>
<evidence type="ECO:0000313" key="11">
    <source>
        <dbReference type="EMBL" id="SUA75729.1"/>
    </source>
</evidence>
<name>A0A378YH44_9BURK</name>
<keyword evidence="7 8" id="KW-0472">Membrane</keyword>
<reference evidence="11 12" key="1">
    <citation type="submission" date="2018-06" db="EMBL/GenBank/DDBJ databases">
        <authorList>
            <consortium name="Pathogen Informatics"/>
            <person name="Doyle S."/>
        </authorList>
    </citation>
    <scope>NUCLEOTIDE SEQUENCE [LARGE SCALE GENOMIC DNA]</scope>
    <source>
        <strain evidence="11 12">NCTC13160</strain>
    </source>
</reference>
<feature type="domain" description="ABC transmembrane type-1" evidence="10">
    <location>
        <begin position="93"/>
        <end position="299"/>
    </location>
</feature>
<dbReference type="Pfam" id="PF00528">
    <property type="entry name" value="BPD_transp_1"/>
    <property type="match status" value="1"/>
</dbReference>